<evidence type="ECO:0000256" key="3">
    <source>
        <dbReference type="RuleBase" id="RU003788"/>
    </source>
</evidence>
<comment type="catalytic activity">
    <reaction evidence="3">
        <text>Hydrolysis of (1-&gt;4)-beta-linkages between N-acetylmuramic acid and N-acetyl-D-glucosamine residues in a peptidoglycan and between N-acetyl-D-glucosamine residues in chitodextrins.</text>
        <dbReference type="EC" id="3.2.1.17"/>
    </reaction>
</comment>
<dbReference type="InterPro" id="IPR002196">
    <property type="entry name" value="Glyco_hydro_24"/>
</dbReference>
<dbReference type="Pfam" id="PF00959">
    <property type="entry name" value="Phage_lysozyme"/>
    <property type="match status" value="1"/>
</dbReference>
<reference evidence="4" key="1">
    <citation type="journal article" date="2021" name="Proc. Natl. Acad. Sci. U.S.A.">
        <title>A Catalog of Tens of Thousands of Viruses from Human Metagenomes Reveals Hidden Associations with Chronic Diseases.</title>
        <authorList>
            <person name="Tisza M.J."/>
            <person name="Buck C.B."/>
        </authorList>
    </citation>
    <scope>NUCLEOTIDE SEQUENCE</scope>
    <source>
        <strain evidence="4">CtkfK18</strain>
    </source>
</reference>
<dbReference type="InterPro" id="IPR023347">
    <property type="entry name" value="Lysozyme_dom_sf"/>
</dbReference>
<organism evidence="4">
    <name type="scientific">Myoviridae sp. ctkfK18</name>
    <dbReference type="NCBI Taxonomy" id="2825165"/>
    <lineage>
        <taxon>Viruses</taxon>
        <taxon>Duplodnaviria</taxon>
        <taxon>Heunggongvirae</taxon>
        <taxon>Uroviricota</taxon>
        <taxon>Caudoviricetes</taxon>
    </lineage>
</organism>
<dbReference type="EC" id="3.2.1.17" evidence="3"/>
<evidence type="ECO:0000256" key="1">
    <source>
        <dbReference type="ARBA" id="ARBA00022529"/>
    </source>
</evidence>
<evidence type="ECO:0000313" key="4">
    <source>
        <dbReference type="EMBL" id="DAG05785.1"/>
    </source>
</evidence>
<dbReference type="SUPFAM" id="SSF53955">
    <property type="entry name" value="Lysozyme-like"/>
    <property type="match status" value="1"/>
</dbReference>
<dbReference type="InterPro" id="IPR052619">
    <property type="entry name" value="Phage_lysozyme-like"/>
</dbReference>
<comment type="similarity">
    <text evidence="3">Belongs to the glycosyl hydrolase 24 family.</text>
</comment>
<dbReference type="PANTHER" id="PTHR37406:SF1">
    <property type="entry name" value="T4-TYPE LYSOZYME 1-RELATED"/>
    <property type="match status" value="1"/>
</dbReference>
<accession>A0A8S5VG75</accession>
<sequence>MSFYNFTNTTPEMDVLVDIIGRHEGFKEKKYKDTKGIWTIGYGFNMESKTFPDELVKKWDKNGITKAEADKILKEHIDSIIKALKKMQPWVFTLSTARQAAIIDLTFNMGAGWFNMFTNTVLLIKSERFKSAATALLNSRYAKQVGLRARENAYAIANDKYPVPYTERSITV</sequence>
<evidence type="ECO:0000256" key="2">
    <source>
        <dbReference type="ARBA" id="ARBA00022638"/>
    </source>
</evidence>
<dbReference type="GO" id="GO:0016998">
    <property type="term" value="P:cell wall macromolecule catabolic process"/>
    <property type="evidence" value="ECO:0007669"/>
    <property type="project" value="InterPro"/>
</dbReference>
<dbReference type="EMBL" id="BK016265">
    <property type="protein sequence ID" value="DAG05785.1"/>
    <property type="molecule type" value="Genomic_DNA"/>
</dbReference>
<dbReference type="GO" id="GO:0003796">
    <property type="term" value="F:lysozyme activity"/>
    <property type="evidence" value="ECO:0007669"/>
    <property type="project" value="UniProtKB-EC"/>
</dbReference>
<dbReference type="InterPro" id="IPR023346">
    <property type="entry name" value="Lysozyme-like_dom_sf"/>
</dbReference>
<dbReference type="GO" id="GO:0042742">
    <property type="term" value="P:defense response to bacterium"/>
    <property type="evidence" value="ECO:0007669"/>
    <property type="project" value="UniProtKB-KW"/>
</dbReference>
<dbReference type="Gene3D" id="1.10.530.40">
    <property type="match status" value="1"/>
</dbReference>
<name>A0A8S5VG75_9CAUD</name>
<dbReference type="GO" id="GO:0031640">
    <property type="term" value="P:killing of cells of another organism"/>
    <property type="evidence" value="ECO:0007669"/>
    <property type="project" value="UniProtKB-KW"/>
</dbReference>
<keyword evidence="3" id="KW-0378">Hydrolase</keyword>
<dbReference type="GO" id="GO:0009253">
    <property type="term" value="P:peptidoglycan catabolic process"/>
    <property type="evidence" value="ECO:0007669"/>
    <property type="project" value="InterPro"/>
</dbReference>
<keyword evidence="2 3" id="KW-0081">Bacteriolytic enzyme</keyword>
<keyword evidence="1 3" id="KW-0929">Antimicrobial</keyword>
<keyword evidence="3" id="KW-0326">Glycosidase</keyword>
<protein>
    <recommendedName>
        <fullName evidence="3">Lysozyme</fullName>
        <ecNumber evidence="3">3.2.1.17</ecNumber>
    </recommendedName>
</protein>
<dbReference type="PANTHER" id="PTHR37406">
    <property type="entry name" value="T4-TYPE LYSOZYME 1-RELATED"/>
    <property type="match status" value="1"/>
</dbReference>
<proteinExistence type="inferred from homology"/>